<dbReference type="AlphaFoldDB" id="A0A2G3E1T4"/>
<evidence type="ECO:0000256" key="5">
    <source>
        <dbReference type="ARBA" id="ARBA00022932"/>
    </source>
</evidence>
<dbReference type="InterPro" id="IPR043502">
    <property type="entry name" value="DNA/RNA_pol_sf"/>
</dbReference>
<name>A0A2G3E1T4_9FIRM</name>
<dbReference type="Gene3D" id="1.10.150.20">
    <property type="entry name" value="5' to 3' exonuclease, C-terminal subdomain"/>
    <property type="match status" value="1"/>
</dbReference>
<reference evidence="7 8" key="2">
    <citation type="submission" date="2017-10" db="EMBL/GenBank/DDBJ databases">
        <authorList>
            <person name="Banno H."/>
            <person name="Chua N.-H."/>
        </authorList>
    </citation>
    <scope>NUCLEOTIDE SEQUENCE [LARGE SCALE GENOMIC DNA]</scope>
    <source>
        <strain evidence="7 8">JK623</strain>
    </source>
</reference>
<evidence type="ECO:0000259" key="6">
    <source>
        <dbReference type="PROSITE" id="PS50173"/>
    </source>
</evidence>
<dbReference type="GO" id="GO:0009432">
    <property type="term" value="P:SOS response"/>
    <property type="evidence" value="ECO:0007669"/>
    <property type="project" value="TreeGrafter"/>
</dbReference>
<dbReference type="Gene3D" id="3.40.1170.60">
    <property type="match status" value="1"/>
</dbReference>
<dbReference type="GO" id="GO:0005829">
    <property type="term" value="C:cytosol"/>
    <property type="evidence" value="ECO:0007669"/>
    <property type="project" value="TreeGrafter"/>
</dbReference>
<keyword evidence="8" id="KW-1185">Reference proteome</keyword>
<reference evidence="7 8" key="1">
    <citation type="submission" date="2017-10" db="EMBL/GenBank/DDBJ databases">
        <title>Resolving the taxonomy of Roseburia spp., Eubacterium rectale and Agathobacter spp. through phylogenomic analysis.</title>
        <authorList>
            <person name="Sheridan P.O."/>
            <person name="Walker A.W."/>
            <person name="Duncan S.H."/>
            <person name="Scott K.P."/>
            <person name="Toole P.W.O."/>
            <person name="Luis P."/>
            <person name="Flint H.J."/>
        </authorList>
    </citation>
    <scope>NUCLEOTIDE SEQUENCE [LARGE SCALE GENOMIC DNA]</scope>
    <source>
        <strain evidence="7 8">JK623</strain>
    </source>
</reference>
<keyword evidence="2" id="KW-0515">Mutator protein</keyword>
<dbReference type="PANTHER" id="PTHR11076:SF35">
    <property type="entry name" value="DNA REPAIR PROTEIN HOMOLOG YOBH"/>
    <property type="match status" value="1"/>
</dbReference>
<keyword evidence="4" id="KW-0227">DNA damage</keyword>
<protein>
    <submittedName>
        <fullName evidence="7">DNA repair protein</fullName>
    </submittedName>
</protein>
<organism evidence="7 8">
    <name type="scientific">Agathobacter ruminis</name>
    <dbReference type="NCBI Taxonomy" id="1712665"/>
    <lineage>
        <taxon>Bacteria</taxon>
        <taxon>Bacillati</taxon>
        <taxon>Bacillota</taxon>
        <taxon>Clostridia</taxon>
        <taxon>Lachnospirales</taxon>
        <taxon>Lachnospiraceae</taxon>
        <taxon>Agathobacter</taxon>
    </lineage>
</organism>
<dbReference type="SUPFAM" id="SSF56672">
    <property type="entry name" value="DNA/RNA polymerases"/>
    <property type="match status" value="1"/>
</dbReference>
<dbReference type="Pfam" id="PF00817">
    <property type="entry name" value="IMS"/>
    <property type="match status" value="1"/>
</dbReference>
<proteinExistence type="inferred from homology"/>
<comment type="caution">
    <text evidence="7">The sequence shown here is derived from an EMBL/GenBank/DDBJ whole genome shotgun (WGS) entry which is preliminary data.</text>
</comment>
<dbReference type="EMBL" id="PDYG01000074">
    <property type="protein sequence ID" value="PHU37214.1"/>
    <property type="molecule type" value="Genomic_DNA"/>
</dbReference>
<evidence type="ECO:0000256" key="2">
    <source>
        <dbReference type="ARBA" id="ARBA00022457"/>
    </source>
</evidence>
<dbReference type="InterPro" id="IPR017961">
    <property type="entry name" value="DNA_pol_Y-fam_little_finger"/>
</dbReference>
<dbReference type="Proteomes" id="UP000224563">
    <property type="component" value="Unassembled WGS sequence"/>
</dbReference>
<accession>A0A2G3E1T4</accession>
<dbReference type="InterPro" id="IPR050116">
    <property type="entry name" value="DNA_polymerase-Y"/>
</dbReference>
<sequence length="424" mass="48537">MEKERRYICIDLKSFYASVECVERGLDPMTTDLVVADLSRSEKTICLAITPAMKAKGIHNRCRVFEIPKGVEYIAAVPRMQLYIDYAARIYAIYLRYIAKEDIHVYSIDEAFMDVTEYLHLYQMTPRELGMRIVSDIYEELGIRATCGIGTNLYLTKIALDITAKHSPEFVGELDEQRYQQTLWDHKPLTDFWRIGPGTARRLARYGIYTMREIAHANEEMLYRIFGIDAELLIDHAWGRETTTIADIKNFRPQNNSLTSGQVLGESYAFEDGKLVVKEMMDLLCLDMVAKDLVTNSVTLHIGYDNQYAAEPAHGTASVPVQTNADIMLVPAIEELYMRIVNPNYRIKRINLTCNHVVPEECYQYNFFTDAAELDKNRKMQKAVLHIKEKFGKNAILKGMNLEENATTIERNGQIGGHRSGIET</sequence>
<comment type="similarity">
    <text evidence="1">Belongs to the DNA polymerase type-Y family.</text>
</comment>
<evidence type="ECO:0000256" key="4">
    <source>
        <dbReference type="ARBA" id="ARBA00022763"/>
    </source>
</evidence>
<dbReference type="InterPro" id="IPR043128">
    <property type="entry name" value="Rev_trsase/Diguanyl_cyclase"/>
</dbReference>
<dbReference type="GO" id="GO:0003887">
    <property type="term" value="F:DNA-directed DNA polymerase activity"/>
    <property type="evidence" value="ECO:0007669"/>
    <property type="project" value="UniProtKB-KW"/>
</dbReference>
<keyword evidence="5" id="KW-0239">DNA-directed DNA polymerase</keyword>
<dbReference type="InterPro" id="IPR001126">
    <property type="entry name" value="UmuC"/>
</dbReference>
<dbReference type="Gene3D" id="3.30.70.270">
    <property type="match status" value="1"/>
</dbReference>
<feature type="domain" description="UmuC" evidence="6">
    <location>
        <begin position="7"/>
        <end position="196"/>
    </location>
</feature>
<dbReference type="Pfam" id="PF11799">
    <property type="entry name" value="IMS_C"/>
    <property type="match status" value="1"/>
</dbReference>
<evidence type="ECO:0000256" key="3">
    <source>
        <dbReference type="ARBA" id="ARBA00022695"/>
    </source>
</evidence>
<evidence type="ECO:0000256" key="1">
    <source>
        <dbReference type="ARBA" id="ARBA00010945"/>
    </source>
</evidence>
<dbReference type="PROSITE" id="PS50173">
    <property type="entry name" value="UMUC"/>
    <property type="match status" value="1"/>
</dbReference>
<dbReference type="GO" id="GO:0003684">
    <property type="term" value="F:damaged DNA binding"/>
    <property type="evidence" value="ECO:0007669"/>
    <property type="project" value="InterPro"/>
</dbReference>
<evidence type="ECO:0000313" key="8">
    <source>
        <dbReference type="Proteomes" id="UP000224563"/>
    </source>
</evidence>
<dbReference type="GO" id="GO:0006281">
    <property type="term" value="P:DNA repair"/>
    <property type="evidence" value="ECO:0007669"/>
    <property type="project" value="InterPro"/>
</dbReference>
<dbReference type="PANTHER" id="PTHR11076">
    <property type="entry name" value="DNA REPAIR POLYMERASE UMUC / TRANSFERASE FAMILY MEMBER"/>
    <property type="match status" value="1"/>
</dbReference>
<dbReference type="RefSeq" id="WP_099386492.1">
    <property type="nucleotide sequence ID" value="NZ_JANSWH010000039.1"/>
</dbReference>
<dbReference type="GO" id="GO:0042276">
    <property type="term" value="P:error-prone translesion synthesis"/>
    <property type="evidence" value="ECO:0007669"/>
    <property type="project" value="TreeGrafter"/>
</dbReference>
<keyword evidence="5" id="KW-0808">Transferase</keyword>
<keyword evidence="3" id="KW-0548">Nucleotidyltransferase</keyword>
<gene>
    <name evidence="7" type="ORF">CSX02_09415</name>
</gene>
<evidence type="ECO:0000313" key="7">
    <source>
        <dbReference type="EMBL" id="PHU37214.1"/>
    </source>
</evidence>